<reference evidence="2 3" key="1">
    <citation type="journal article" date="2009" name="Nature">
        <title>Evolution of pathogenicity and sexual reproduction in eight Candida genomes.</title>
        <authorList>
            <person name="Butler G."/>
            <person name="Rasmussen M.D."/>
            <person name="Lin M.F."/>
            <person name="Santos M.A."/>
            <person name="Sakthikumar S."/>
            <person name="Munro C.A."/>
            <person name="Rheinbay E."/>
            <person name="Grabherr M."/>
            <person name="Forche A."/>
            <person name="Reedy J.L."/>
            <person name="Agrafioti I."/>
            <person name="Arnaud M.B."/>
            <person name="Bates S."/>
            <person name="Brown A.J."/>
            <person name="Brunke S."/>
            <person name="Costanzo M.C."/>
            <person name="Fitzpatrick D.A."/>
            <person name="de Groot P.W."/>
            <person name="Harris D."/>
            <person name="Hoyer L.L."/>
            <person name="Hube B."/>
            <person name="Klis F.M."/>
            <person name="Kodira C."/>
            <person name="Lennard N."/>
            <person name="Logue M.E."/>
            <person name="Martin R."/>
            <person name="Neiman A.M."/>
            <person name="Nikolaou E."/>
            <person name="Quail M.A."/>
            <person name="Quinn J."/>
            <person name="Santos M.C."/>
            <person name="Schmitzberger F.F."/>
            <person name="Sherlock G."/>
            <person name="Shah P."/>
            <person name="Silverstein K.A."/>
            <person name="Skrzypek M.S."/>
            <person name="Soll D."/>
            <person name="Staggs R."/>
            <person name="Stansfield I."/>
            <person name="Stumpf M.P."/>
            <person name="Sudbery P.E."/>
            <person name="Srikantha T."/>
            <person name="Zeng Q."/>
            <person name="Berman J."/>
            <person name="Berriman M."/>
            <person name="Heitman J."/>
            <person name="Gow N.A."/>
            <person name="Lorenz M.C."/>
            <person name="Birren B.W."/>
            <person name="Kellis M."/>
            <person name="Cuomo C.A."/>
        </authorList>
    </citation>
    <scope>NUCLEOTIDE SEQUENCE [LARGE SCALE GENOMIC DNA]</scope>
    <source>
        <strain evidence="2 3">ATCC 42720</strain>
    </source>
</reference>
<feature type="region of interest" description="Disordered" evidence="1">
    <location>
        <begin position="157"/>
        <end position="178"/>
    </location>
</feature>
<dbReference type="HOGENOM" id="CLU_1510436_0_0_1"/>
<dbReference type="EMBL" id="CH408077">
    <property type="protein sequence ID" value="EEQ37723.1"/>
    <property type="molecule type" value="Genomic_DNA"/>
</dbReference>
<organism evidence="2 3">
    <name type="scientific">Clavispora lusitaniae (strain ATCC 42720)</name>
    <name type="common">Yeast</name>
    <name type="synonym">Candida lusitaniae</name>
    <dbReference type="NCBI Taxonomy" id="306902"/>
    <lineage>
        <taxon>Eukaryota</taxon>
        <taxon>Fungi</taxon>
        <taxon>Dikarya</taxon>
        <taxon>Ascomycota</taxon>
        <taxon>Saccharomycotina</taxon>
        <taxon>Pichiomycetes</taxon>
        <taxon>Metschnikowiaceae</taxon>
        <taxon>Clavispora</taxon>
    </lineage>
</organism>
<protein>
    <submittedName>
        <fullName evidence="2">Uncharacterized protein</fullName>
    </submittedName>
</protein>
<dbReference type="InParanoid" id="C4Y0W5"/>
<evidence type="ECO:0000313" key="2">
    <source>
        <dbReference type="EMBL" id="EEQ37723.1"/>
    </source>
</evidence>
<evidence type="ECO:0000313" key="3">
    <source>
        <dbReference type="Proteomes" id="UP000007703"/>
    </source>
</evidence>
<dbReference type="Proteomes" id="UP000007703">
    <property type="component" value="Unassembled WGS sequence"/>
</dbReference>
<dbReference type="AlphaFoldDB" id="C4Y0W5"/>
<name>C4Y0W5_CLAL4</name>
<proteinExistence type="predicted"/>
<evidence type="ECO:0000256" key="1">
    <source>
        <dbReference type="SAM" id="MobiDB-lite"/>
    </source>
</evidence>
<sequence length="178" mass="18965">MNGRQCVGRCVQTNSPCSFVSPESESKGRARAQMSARRAPNHGASAHKSEQSCALAAPPVLRGARVLSQRRCAHRPYGPGPRESGQTLRSTTLVAAQCVFSPSKQRYLVAGPNSPHIRATPSSTVDRSCSSSYRESAACSVQATQEARYSYCYPVGNGSGSILGNPSRLGVGRPSRRQ</sequence>
<gene>
    <name evidence="2" type="ORF">CLUG_01847</name>
</gene>
<accession>C4Y0W5</accession>
<feature type="region of interest" description="Disordered" evidence="1">
    <location>
        <begin position="18"/>
        <end position="51"/>
    </location>
</feature>
<dbReference type="KEGG" id="clu:CLUG_01847"/>
<dbReference type="VEuPathDB" id="FungiDB:CLUG_01847"/>